<accession>A0ABW7NEC9</accession>
<evidence type="ECO:0000256" key="4">
    <source>
        <dbReference type="ARBA" id="ARBA00022840"/>
    </source>
</evidence>
<dbReference type="RefSeq" id="WP_395419068.1">
    <property type="nucleotide sequence ID" value="NZ_JBIPKE010000020.1"/>
</dbReference>
<dbReference type="InterPro" id="IPR050683">
    <property type="entry name" value="Bact_Polysacc_Export_ATP-bd"/>
</dbReference>
<evidence type="ECO:0000259" key="5">
    <source>
        <dbReference type="PROSITE" id="PS50893"/>
    </source>
</evidence>
<evidence type="ECO:0000256" key="1">
    <source>
        <dbReference type="ARBA" id="ARBA00005417"/>
    </source>
</evidence>
<reference evidence="6 7" key="1">
    <citation type="journal article" date="2013" name="Int. J. Syst. Evol. Microbiol.">
        <title>Marinoscillum luteum sp. nov., isolated from marine sediment.</title>
        <authorList>
            <person name="Cha I.T."/>
            <person name="Park S.J."/>
            <person name="Kim S.J."/>
            <person name="Kim J.G."/>
            <person name="Jung M.Y."/>
            <person name="Shin K.S."/>
            <person name="Kwon K.K."/>
            <person name="Yang S.H."/>
            <person name="Seo Y.S."/>
            <person name="Rhee S.K."/>
        </authorList>
    </citation>
    <scope>NUCLEOTIDE SEQUENCE [LARGE SCALE GENOMIC DNA]</scope>
    <source>
        <strain evidence="6 7">KCTC 23939</strain>
    </source>
</reference>
<evidence type="ECO:0000313" key="6">
    <source>
        <dbReference type="EMBL" id="MFH6985656.1"/>
    </source>
</evidence>
<feature type="domain" description="ABC transporter" evidence="5">
    <location>
        <begin position="2"/>
        <end position="221"/>
    </location>
</feature>
<protein>
    <submittedName>
        <fullName evidence="6">Polysaccharide ABC transporter ATP-binding protein</fullName>
    </submittedName>
</protein>
<keyword evidence="2" id="KW-0813">Transport</keyword>
<comment type="caution">
    <text evidence="6">The sequence shown here is derived from an EMBL/GenBank/DDBJ whole genome shotgun (WGS) entry which is preliminary data.</text>
</comment>
<dbReference type="SUPFAM" id="SSF52540">
    <property type="entry name" value="P-loop containing nucleoside triphosphate hydrolases"/>
    <property type="match status" value="1"/>
</dbReference>
<comment type="similarity">
    <text evidence="1">Belongs to the ABC transporter superfamily.</text>
</comment>
<keyword evidence="7" id="KW-1185">Reference proteome</keyword>
<dbReference type="InterPro" id="IPR003439">
    <property type="entry name" value="ABC_transporter-like_ATP-bd"/>
</dbReference>
<proteinExistence type="inferred from homology"/>
<dbReference type="PANTHER" id="PTHR46743">
    <property type="entry name" value="TEICHOIC ACIDS EXPORT ATP-BINDING PROTEIN TAGH"/>
    <property type="match status" value="1"/>
</dbReference>
<dbReference type="EMBL" id="JBIPKE010000020">
    <property type="protein sequence ID" value="MFH6985656.1"/>
    <property type="molecule type" value="Genomic_DNA"/>
</dbReference>
<keyword evidence="3" id="KW-0547">Nucleotide-binding</keyword>
<dbReference type="InterPro" id="IPR015860">
    <property type="entry name" value="ABC_transpr_TagH-like"/>
</dbReference>
<dbReference type="Gene3D" id="3.40.50.300">
    <property type="entry name" value="P-loop containing nucleotide triphosphate hydrolases"/>
    <property type="match status" value="1"/>
</dbReference>
<sequence>MLEVNHLSKSYNRSEVLNNISFKLLSGDIVGILGENGSGKSTLLKIISGIVAPTAGDVRYVGQLSSLLEIGSGIQPDLTGEENYYLKGELLGLSRPDLKNRIGELNQFTELAPWMNHPVKHYSDGMYMRLAFGIALTLEADIYLFDEILAVGDTKFQQKCFETIINLSQKGKIIVLVSHNITELERYCNRFIWLKKGEVREQSDSPQVLDRYLRDQLMGSDPNKILPWQHASLAFSQLSITNEQGEQRLTNTNEIWFAAEFQILKPLSVFNVTMHIQDHSGLPIFSISTSTSAGWIHEKKPQNVKLSTFVESGFLNAGTYTVSFYIQIESRVFQLRNLFFLGVSQSESDTQSHLFSGKIRTNFQWKQL</sequence>
<dbReference type="InterPro" id="IPR027417">
    <property type="entry name" value="P-loop_NTPase"/>
</dbReference>
<dbReference type="PROSITE" id="PS50893">
    <property type="entry name" value="ABC_TRANSPORTER_2"/>
    <property type="match status" value="1"/>
</dbReference>
<dbReference type="SMART" id="SM00382">
    <property type="entry name" value="AAA"/>
    <property type="match status" value="1"/>
</dbReference>
<dbReference type="CDD" id="cd03220">
    <property type="entry name" value="ABC_KpsT_Wzt"/>
    <property type="match status" value="1"/>
</dbReference>
<name>A0ABW7NEC9_9BACT</name>
<dbReference type="Pfam" id="PF00005">
    <property type="entry name" value="ABC_tran"/>
    <property type="match status" value="1"/>
</dbReference>
<evidence type="ECO:0000256" key="3">
    <source>
        <dbReference type="ARBA" id="ARBA00022741"/>
    </source>
</evidence>
<dbReference type="InterPro" id="IPR003593">
    <property type="entry name" value="AAA+_ATPase"/>
</dbReference>
<gene>
    <name evidence="6" type="ORF">ACHKAR_19545</name>
</gene>
<dbReference type="PANTHER" id="PTHR46743:SF2">
    <property type="entry name" value="TEICHOIC ACIDS EXPORT ATP-BINDING PROTEIN TAGH"/>
    <property type="match status" value="1"/>
</dbReference>
<dbReference type="Proteomes" id="UP001610063">
    <property type="component" value="Unassembled WGS sequence"/>
</dbReference>
<keyword evidence="4 6" id="KW-0067">ATP-binding</keyword>
<dbReference type="GO" id="GO:0005524">
    <property type="term" value="F:ATP binding"/>
    <property type="evidence" value="ECO:0007669"/>
    <property type="project" value="UniProtKB-KW"/>
</dbReference>
<evidence type="ECO:0000256" key="2">
    <source>
        <dbReference type="ARBA" id="ARBA00022448"/>
    </source>
</evidence>
<organism evidence="6 7">
    <name type="scientific">Marinoscillum luteum</name>
    <dbReference type="NCBI Taxonomy" id="861051"/>
    <lineage>
        <taxon>Bacteria</taxon>
        <taxon>Pseudomonadati</taxon>
        <taxon>Bacteroidota</taxon>
        <taxon>Cytophagia</taxon>
        <taxon>Cytophagales</taxon>
        <taxon>Reichenbachiellaceae</taxon>
        <taxon>Marinoscillum</taxon>
    </lineage>
</organism>
<evidence type="ECO:0000313" key="7">
    <source>
        <dbReference type="Proteomes" id="UP001610063"/>
    </source>
</evidence>